<dbReference type="Proteomes" id="UP000230750">
    <property type="component" value="Unassembled WGS sequence"/>
</dbReference>
<dbReference type="PANTHER" id="PTHR13384">
    <property type="entry name" value="G PATCH DOMAIN-CONTAINING PROTEIN 1"/>
    <property type="match status" value="1"/>
</dbReference>
<organism evidence="2 3">
    <name type="scientific">Stichopus japonicus</name>
    <name type="common">Sea cucumber</name>
    <dbReference type="NCBI Taxonomy" id="307972"/>
    <lineage>
        <taxon>Eukaryota</taxon>
        <taxon>Metazoa</taxon>
        <taxon>Echinodermata</taxon>
        <taxon>Eleutherozoa</taxon>
        <taxon>Echinozoa</taxon>
        <taxon>Holothuroidea</taxon>
        <taxon>Aspidochirotacea</taxon>
        <taxon>Aspidochirotida</taxon>
        <taxon>Stichopodidae</taxon>
        <taxon>Apostichopus</taxon>
    </lineage>
</organism>
<dbReference type="GO" id="GO:0005634">
    <property type="term" value="C:nucleus"/>
    <property type="evidence" value="ECO:0007669"/>
    <property type="project" value="TreeGrafter"/>
</dbReference>
<feature type="compositionally biased region" description="Basic and acidic residues" evidence="1">
    <location>
        <begin position="356"/>
        <end position="373"/>
    </location>
</feature>
<evidence type="ECO:0000313" key="2">
    <source>
        <dbReference type="EMBL" id="PIK61979.1"/>
    </source>
</evidence>
<sequence length="466" mass="53125">MLGEEVLPGKPTTPENKLSDRQESRMEFGRDEKQQHNEKQAGDEQSIPQGITEWERQRGRSELTRAAGLHKPVSSMMASRFVSAQYKDEEVVQYGETNQEDKSQHENAAEMKMYGKLTRELFEWHPDNLLCKRFNVPNPYPGSDNGSLAPQSESSKRKKKSRWDIKPAILSIIEERRKNVTSDKSEPETNEEGEEETENRPPRDLFNAIFNESDSSDSESSGSDSGRDDDDQEGKTKGSEEPEDVIPVKDEKDPGKLEANFFLENTSRDGADQSKECISEEDELYGPALPPASSLVPTHVHSSGHEGQVSLKQERNILDIHMVADTGRNTTGIHQNLGAHRGKINLKAAAEKKRRGREEKRRNTVKNHTEKGRPEINRRKEVIRVVILHTAVLQKVEKLLMPRPRRLFYRREQPRWDTLIFPVLMYDMLNADVSQFVNGEGLGYVTSSVPVKFRKSVLISQMITFY</sequence>
<feature type="compositionally biased region" description="Basic and acidic residues" evidence="1">
    <location>
        <begin position="17"/>
        <end position="42"/>
    </location>
</feature>
<protein>
    <submittedName>
        <fullName evidence="2">Putative G patch domain-containing protein 1-like isoform X2</fullName>
    </submittedName>
</protein>
<keyword evidence="3" id="KW-1185">Reference proteome</keyword>
<proteinExistence type="predicted"/>
<dbReference type="AlphaFoldDB" id="A0A2G8LNY3"/>
<name>A0A2G8LNY3_STIJA</name>
<feature type="region of interest" description="Disordered" evidence="1">
    <location>
        <begin position="132"/>
        <end position="255"/>
    </location>
</feature>
<reference evidence="2 3" key="1">
    <citation type="journal article" date="2017" name="PLoS Biol.">
        <title>The sea cucumber genome provides insights into morphological evolution and visceral regeneration.</title>
        <authorList>
            <person name="Zhang X."/>
            <person name="Sun L."/>
            <person name="Yuan J."/>
            <person name="Sun Y."/>
            <person name="Gao Y."/>
            <person name="Zhang L."/>
            <person name="Li S."/>
            <person name="Dai H."/>
            <person name="Hamel J.F."/>
            <person name="Liu C."/>
            <person name="Yu Y."/>
            <person name="Liu S."/>
            <person name="Lin W."/>
            <person name="Guo K."/>
            <person name="Jin S."/>
            <person name="Xu P."/>
            <person name="Storey K.B."/>
            <person name="Huan P."/>
            <person name="Zhang T."/>
            <person name="Zhou Y."/>
            <person name="Zhang J."/>
            <person name="Lin C."/>
            <person name="Li X."/>
            <person name="Xing L."/>
            <person name="Huo D."/>
            <person name="Sun M."/>
            <person name="Wang L."/>
            <person name="Mercier A."/>
            <person name="Li F."/>
            <person name="Yang H."/>
            <person name="Xiang J."/>
        </authorList>
    </citation>
    <scope>NUCLEOTIDE SEQUENCE [LARGE SCALE GENOMIC DNA]</scope>
    <source>
        <strain evidence="2">Shaxun</strain>
        <tissue evidence="2">Muscle</tissue>
    </source>
</reference>
<gene>
    <name evidence="2" type="ORF">BSL78_01123</name>
</gene>
<evidence type="ECO:0000313" key="3">
    <source>
        <dbReference type="Proteomes" id="UP000230750"/>
    </source>
</evidence>
<dbReference type="OrthoDB" id="20507at2759"/>
<feature type="compositionally biased region" description="Basic and acidic residues" evidence="1">
    <location>
        <begin position="173"/>
        <end position="187"/>
    </location>
</feature>
<feature type="compositionally biased region" description="Basic and acidic residues" evidence="1">
    <location>
        <begin position="233"/>
        <end position="255"/>
    </location>
</feature>
<accession>A0A2G8LNY3</accession>
<evidence type="ECO:0000256" key="1">
    <source>
        <dbReference type="SAM" id="MobiDB-lite"/>
    </source>
</evidence>
<dbReference type="PANTHER" id="PTHR13384:SF19">
    <property type="entry name" value="G PATCH DOMAIN-CONTAINING PROTEIN 1"/>
    <property type="match status" value="1"/>
</dbReference>
<dbReference type="STRING" id="307972.A0A2G8LNY3"/>
<feature type="region of interest" description="Disordered" evidence="1">
    <location>
        <begin position="350"/>
        <end position="373"/>
    </location>
</feature>
<comment type="caution">
    <text evidence="2">The sequence shown here is derived from an EMBL/GenBank/DDBJ whole genome shotgun (WGS) entry which is preliminary data.</text>
</comment>
<dbReference type="EMBL" id="MRZV01000021">
    <property type="protein sequence ID" value="PIK61979.1"/>
    <property type="molecule type" value="Genomic_DNA"/>
</dbReference>
<feature type="compositionally biased region" description="Acidic residues" evidence="1">
    <location>
        <begin position="188"/>
        <end position="197"/>
    </location>
</feature>
<feature type="region of interest" description="Disordered" evidence="1">
    <location>
        <begin position="1"/>
        <end position="49"/>
    </location>
</feature>
<dbReference type="GO" id="GO:0003723">
    <property type="term" value="F:RNA binding"/>
    <property type="evidence" value="ECO:0007669"/>
    <property type="project" value="TreeGrafter"/>
</dbReference>